<evidence type="ECO:0000313" key="4">
    <source>
        <dbReference type="Proteomes" id="UP001152797"/>
    </source>
</evidence>
<dbReference type="EMBL" id="CAMXCT010000890">
    <property type="protein sequence ID" value="CAI3984464.1"/>
    <property type="molecule type" value="Genomic_DNA"/>
</dbReference>
<dbReference type="EMBL" id="CAMXCT020000890">
    <property type="protein sequence ID" value="CAL1137839.1"/>
    <property type="molecule type" value="Genomic_DNA"/>
</dbReference>
<comment type="caution">
    <text evidence="2">The sequence shown here is derived from an EMBL/GenBank/DDBJ whole genome shotgun (WGS) entry which is preliminary data.</text>
</comment>
<feature type="compositionally biased region" description="Polar residues" evidence="1">
    <location>
        <begin position="271"/>
        <end position="285"/>
    </location>
</feature>
<reference evidence="3" key="2">
    <citation type="submission" date="2024-04" db="EMBL/GenBank/DDBJ databases">
        <authorList>
            <person name="Chen Y."/>
            <person name="Shah S."/>
            <person name="Dougan E. K."/>
            <person name="Thang M."/>
            <person name="Chan C."/>
        </authorList>
    </citation>
    <scope>NUCLEOTIDE SEQUENCE [LARGE SCALE GENOMIC DNA]</scope>
</reference>
<protein>
    <submittedName>
        <fullName evidence="2">Uncharacterized protein</fullName>
    </submittedName>
</protein>
<sequence length="426" mass="47147">MEWPLAAVVNVADINTKLTKAGGSFLMYLIGLVEYNNVSTGYVPAGEDEFNIYMQKKYMGQSMKTVRQVVPSILANGMDEIPNQISKSLVKAMTLLVLQPVASGARADELKHHGQALWVHRALPGDSVLYAWVCPRVLPGGNGGWILCQECHRLQDPIEASVGMGYRANWVSQAGDRARIEAIQGASSVDYAESGEECFREVDGGMARFVKLDRRRRLRHGFAEIGVMNAYALPDGEEAEEESMEVDEEALPPVAAVSAAMAHGQVGDGPGTTSMWSPTPGTSSMPKAARSESATREYMSLPGPPHSDHELPTLPRQDVDWDDMDEIRKHLPVTERQKTLQMQEVALFDAVTFKEYLKVHLSSLYPGQPDMCGDYPAWWTRSERHGFTVFSDILIRGMYFRNWGTFVEQWFIHQSLSGCSSGGGMP</sequence>
<proteinExistence type="predicted"/>
<feature type="region of interest" description="Disordered" evidence="1">
    <location>
        <begin position="267"/>
        <end position="287"/>
    </location>
</feature>
<accession>A0A9P1C3N2</accession>
<reference evidence="2" key="1">
    <citation type="submission" date="2022-10" db="EMBL/GenBank/DDBJ databases">
        <authorList>
            <person name="Chen Y."/>
            <person name="Dougan E. K."/>
            <person name="Chan C."/>
            <person name="Rhodes N."/>
            <person name="Thang M."/>
        </authorList>
    </citation>
    <scope>NUCLEOTIDE SEQUENCE</scope>
</reference>
<keyword evidence="4" id="KW-1185">Reference proteome</keyword>
<name>A0A9P1C3N2_9DINO</name>
<dbReference type="AlphaFoldDB" id="A0A9P1C3N2"/>
<evidence type="ECO:0000313" key="2">
    <source>
        <dbReference type="EMBL" id="CAI3984464.1"/>
    </source>
</evidence>
<dbReference type="EMBL" id="CAMXCT030000890">
    <property type="protein sequence ID" value="CAL4771776.1"/>
    <property type="molecule type" value="Genomic_DNA"/>
</dbReference>
<organism evidence="2">
    <name type="scientific">Cladocopium goreaui</name>
    <dbReference type="NCBI Taxonomy" id="2562237"/>
    <lineage>
        <taxon>Eukaryota</taxon>
        <taxon>Sar</taxon>
        <taxon>Alveolata</taxon>
        <taxon>Dinophyceae</taxon>
        <taxon>Suessiales</taxon>
        <taxon>Symbiodiniaceae</taxon>
        <taxon>Cladocopium</taxon>
    </lineage>
</organism>
<dbReference type="Proteomes" id="UP001152797">
    <property type="component" value="Unassembled WGS sequence"/>
</dbReference>
<evidence type="ECO:0000256" key="1">
    <source>
        <dbReference type="SAM" id="MobiDB-lite"/>
    </source>
</evidence>
<evidence type="ECO:0000313" key="3">
    <source>
        <dbReference type="EMBL" id="CAL1137839.1"/>
    </source>
</evidence>
<gene>
    <name evidence="2" type="ORF">C1SCF055_LOCUS11995</name>
</gene>